<feature type="region of interest" description="Disordered" evidence="1">
    <location>
        <begin position="1"/>
        <end position="43"/>
    </location>
</feature>
<feature type="compositionally biased region" description="Low complexity" evidence="1">
    <location>
        <begin position="20"/>
        <end position="43"/>
    </location>
</feature>
<feature type="region of interest" description="Disordered" evidence="1">
    <location>
        <begin position="679"/>
        <end position="757"/>
    </location>
</feature>
<name>A0A7M7R0C5_NASVI</name>
<dbReference type="RefSeq" id="XP_032455464.1">
    <property type="nucleotide sequence ID" value="XM_032599573.1"/>
</dbReference>
<feature type="compositionally biased region" description="Polar residues" evidence="1">
    <location>
        <begin position="616"/>
        <end position="628"/>
    </location>
</feature>
<dbReference type="RefSeq" id="XP_003425013.1">
    <property type="nucleotide sequence ID" value="XM_003424965.5"/>
</dbReference>
<feature type="compositionally biased region" description="Polar residues" evidence="1">
    <location>
        <begin position="705"/>
        <end position="716"/>
    </location>
</feature>
<feature type="region of interest" description="Disordered" evidence="1">
    <location>
        <begin position="616"/>
        <end position="652"/>
    </location>
</feature>
<feature type="compositionally biased region" description="Polar residues" evidence="1">
    <location>
        <begin position="511"/>
        <end position="527"/>
    </location>
</feature>
<dbReference type="EnsemblMetazoa" id="XM_032599578">
    <property type="protein sequence ID" value="XP_032455469"/>
    <property type="gene ID" value="LOC100678462"/>
</dbReference>
<proteinExistence type="predicted"/>
<keyword evidence="3" id="KW-1185">Reference proteome</keyword>
<evidence type="ECO:0000256" key="1">
    <source>
        <dbReference type="SAM" id="MobiDB-lite"/>
    </source>
</evidence>
<evidence type="ECO:0000313" key="3">
    <source>
        <dbReference type="Proteomes" id="UP000002358"/>
    </source>
</evidence>
<feature type="region of interest" description="Disordered" evidence="1">
    <location>
        <begin position="1239"/>
        <end position="1346"/>
    </location>
</feature>
<feature type="compositionally biased region" description="Polar residues" evidence="1">
    <location>
        <begin position="679"/>
        <end position="698"/>
    </location>
</feature>
<dbReference type="KEGG" id="nvi:100678462"/>
<feature type="compositionally biased region" description="Polar residues" evidence="1">
    <location>
        <begin position="744"/>
        <end position="757"/>
    </location>
</feature>
<accession>A0A7M7R0C5</accession>
<feature type="compositionally biased region" description="Polar residues" evidence="1">
    <location>
        <begin position="1253"/>
        <end position="1262"/>
    </location>
</feature>
<dbReference type="OrthoDB" id="7673806at2759"/>
<feature type="region of interest" description="Disordered" evidence="1">
    <location>
        <begin position="493"/>
        <end position="527"/>
    </location>
</feature>
<protein>
    <submittedName>
        <fullName evidence="2">Uncharacterized protein</fullName>
    </submittedName>
</protein>
<evidence type="ECO:0000313" key="2">
    <source>
        <dbReference type="EnsemblMetazoa" id="XP_032455464"/>
    </source>
</evidence>
<feature type="compositionally biased region" description="Basic and acidic residues" evidence="1">
    <location>
        <begin position="632"/>
        <end position="643"/>
    </location>
</feature>
<organism evidence="2 3">
    <name type="scientific">Nasonia vitripennis</name>
    <name type="common">Parasitic wasp</name>
    <dbReference type="NCBI Taxonomy" id="7425"/>
    <lineage>
        <taxon>Eukaryota</taxon>
        <taxon>Metazoa</taxon>
        <taxon>Ecdysozoa</taxon>
        <taxon>Arthropoda</taxon>
        <taxon>Hexapoda</taxon>
        <taxon>Insecta</taxon>
        <taxon>Pterygota</taxon>
        <taxon>Neoptera</taxon>
        <taxon>Endopterygota</taxon>
        <taxon>Hymenoptera</taxon>
        <taxon>Apocrita</taxon>
        <taxon>Proctotrupomorpha</taxon>
        <taxon>Chalcidoidea</taxon>
        <taxon>Pteromalidae</taxon>
        <taxon>Pteromalinae</taxon>
        <taxon>Nasonia</taxon>
    </lineage>
</organism>
<dbReference type="EnsemblMetazoa" id="XM_032599573">
    <property type="protein sequence ID" value="XP_032455464"/>
    <property type="gene ID" value="LOC100678462"/>
</dbReference>
<dbReference type="Proteomes" id="UP000002358">
    <property type="component" value="Chromosome 1"/>
</dbReference>
<reference evidence="2" key="1">
    <citation type="submission" date="2021-01" db="UniProtKB">
        <authorList>
            <consortium name="EnsemblMetazoa"/>
        </authorList>
    </citation>
    <scope>IDENTIFICATION</scope>
</reference>
<dbReference type="InParanoid" id="A0A7M7R0C5"/>
<dbReference type="GeneID" id="100678462"/>
<sequence>MERKGCVVELPQQPKLQQRRAASTSREFSASSSPSSVTTRYSSDSVQAIDSKMSKHEQLGAGERKAANVDIQFPWMSEFRRLCSSSIMPGDSSALIKLIKFFKRNVSSNVNDCYKKSSRAAKLKELIKEALLLFVYFHRLEQPQDQNRAVYLEHMSDLLAMYIDLELVASKRDAEPQSSKISAKLVSCLFVYLEKSTEHVLDTLMKVQLMNETHCQILDVVISKILRLIPANPETEVMYVRYLLVYRLWKKVHSNLAVRRQINVSALTSLGDRPDNLPATLLAEVLPSAATSAGLPEAPTTRFYLCQQFDLRKACAKFVQICRRCRNAEEVDSGPAADDISERDQRLKSTITSETNKVESVNKEFSKSSSSIDKSSSLKNVMNIPFAKLNINDGKTPCSTGRSNLVKNNKTNNSAVPRKNKTLKEKLDDIAFIDLTDEEVTKIVKRKKRKGIDWLEEVKDARRLAALKIERDAGRKLKKREFEQIFEEELKNASRRSSSESLDVELESKSYPNTEKNSESDSNLTNEQTVNFVEPTDSKTKPISSPPIFLTSSRRVGYDSDSIPEKCDSREKPITEDDCLMNIEASDSAIVTSSKALMSEKEEEKVSALHDADVSLKNNNQSADSTVPNADAAKEKSSSKGEKPTQNSSVIREHAIAVAPVVVAEKAEPKKMVENQTVNFNSTKTDNYPSEQKVQQALTKERRSLSSINESHSPTGKSKDKKDYKTVTNENVKAKHSPSHENRNTNTSAKRFEASSSEVPVTSNGYYDIPESDIDGLTLLASVSAQQRISTSKKSEIKVKPYTSLQQKPKEEDMKSVASHIVETYPEDSMGKVALQVEVSSSDAVSSTVIKQQQPDTSSEMLSYIIEETIQSNLESNDNANVILSGETVMLLQKSPNSNLYIINKAAVDNLSNSKINYNSDEEDSSKLAEYEDSKCCQQGISIKYDPDDVGQRVRGIKPDPDYADIKSGALIGHDDPKLQNQSGYELHYGGYPVPPPGSYCTYPSIHHPSTGCACVSCAYCRPLPFYLPAIHATQSVQTNSSVQEKRSKQKTDAAMMAKLYDEQMHSGKDKHLLDGKQQHQEQVGEAKQIISRYEHVDYYLPKAHATQTVQMNSAVQEKRNNKLTDAVAKLYDDQLITSSLEKNWLDGKHPEEMMEEKKEAVSKFEQLDSTLPLKKRLKAQRMSMDFGNREGGLPLKNKAVSSIYPGELMMSIADVDGQGNNSPLDLGAVIEVTSAMEKPVKSRAGRKEKTMNTKINHQNVPNCFPRKSSNKKKRVGSTDEEVENSGASAPKKSRKSKDDGAKQTRSSRRVVPTVNYVYPEVDTECNPSGKRKKKRTNRWSTTKAS</sequence>
<dbReference type="EnsemblMetazoa" id="XM_003424965">
    <property type="protein sequence ID" value="XP_003425013"/>
    <property type="gene ID" value="LOC100678462"/>
</dbReference>
<dbReference type="RefSeq" id="XP_032455469.1">
    <property type="nucleotide sequence ID" value="XM_032599578.1"/>
</dbReference>